<organism evidence="1">
    <name type="scientific">marine sediment metagenome</name>
    <dbReference type="NCBI Taxonomy" id="412755"/>
    <lineage>
        <taxon>unclassified sequences</taxon>
        <taxon>metagenomes</taxon>
        <taxon>ecological metagenomes</taxon>
    </lineage>
</organism>
<accession>X0WSJ7</accession>
<sequence length="64" mass="7654">MEFTKEEIRALRERKSKLHLRVLDLLKKDVVCKEEQILIWEYQALTKIFKSSMGINATDKKCQE</sequence>
<evidence type="ECO:0000313" key="1">
    <source>
        <dbReference type="EMBL" id="GAG15686.1"/>
    </source>
</evidence>
<gene>
    <name evidence="1" type="ORF">S01H1_52356</name>
</gene>
<reference evidence="1" key="1">
    <citation type="journal article" date="2014" name="Front. Microbiol.">
        <title>High frequency of phylogenetically diverse reductive dehalogenase-homologous genes in deep subseafloor sedimentary metagenomes.</title>
        <authorList>
            <person name="Kawai M."/>
            <person name="Futagami T."/>
            <person name="Toyoda A."/>
            <person name="Takaki Y."/>
            <person name="Nishi S."/>
            <person name="Hori S."/>
            <person name="Arai W."/>
            <person name="Tsubouchi T."/>
            <person name="Morono Y."/>
            <person name="Uchiyama I."/>
            <person name="Ito T."/>
            <person name="Fujiyama A."/>
            <person name="Inagaki F."/>
            <person name="Takami H."/>
        </authorList>
    </citation>
    <scope>NUCLEOTIDE SEQUENCE</scope>
    <source>
        <strain evidence="1">Expedition CK06-06</strain>
    </source>
</reference>
<dbReference type="EMBL" id="BARS01033837">
    <property type="protein sequence ID" value="GAG15686.1"/>
    <property type="molecule type" value="Genomic_DNA"/>
</dbReference>
<protein>
    <submittedName>
        <fullName evidence="1">Uncharacterized protein</fullName>
    </submittedName>
</protein>
<proteinExistence type="predicted"/>
<comment type="caution">
    <text evidence="1">The sequence shown here is derived from an EMBL/GenBank/DDBJ whole genome shotgun (WGS) entry which is preliminary data.</text>
</comment>
<dbReference type="AlphaFoldDB" id="X0WSJ7"/>
<name>X0WSJ7_9ZZZZ</name>